<evidence type="ECO:0000313" key="4">
    <source>
        <dbReference type="Proteomes" id="UP000689195"/>
    </source>
</evidence>
<evidence type="ECO:0000256" key="2">
    <source>
        <dbReference type="SAM" id="SignalP"/>
    </source>
</evidence>
<accession>A0A8S1W0E1</accession>
<comment type="caution">
    <text evidence="3">The sequence shown here is derived from an EMBL/GenBank/DDBJ whole genome shotgun (WGS) entry which is preliminary data.</text>
</comment>
<sequence length="177" mass="21231">MKFIIFFCLMVLGYMNDSYINENIQHQFQLLIVNQINIKSLLKSFQELQFKRTFILRKLNYQTRQIFINNILNTYEQTPYKNQQHQIHNPNKLRIIALLDGKSSIIILLIAQMKDYIINEQIGIKFNLVLQNLNALQENLAKLKKLNKHSLNSYIVFRQLIEDVLLKCQNYMLFKYE</sequence>
<reference evidence="3" key="1">
    <citation type="submission" date="2021-01" db="EMBL/GenBank/DDBJ databases">
        <authorList>
            <consortium name="Genoscope - CEA"/>
            <person name="William W."/>
        </authorList>
    </citation>
    <scope>NUCLEOTIDE SEQUENCE</scope>
</reference>
<gene>
    <name evidence="3" type="ORF">PPENT_87.1.T0780111</name>
</gene>
<name>A0A8S1W0E1_9CILI</name>
<protein>
    <recommendedName>
        <fullName evidence="5">Transmembrane protein</fullName>
    </recommendedName>
</protein>
<keyword evidence="4" id="KW-1185">Reference proteome</keyword>
<feature type="coiled-coil region" evidence="1">
    <location>
        <begin position="126"/>
        <end position="153"/>
    </location>
</feature>
<evidence type="ECO:0000313" key="3">
    <source>
        <dbReference type="EMBL" id="CAD8182273.1"/>
    </source>
</evidence>
<organism evidence="3 4">
    <name type="scientific">Paramecium pentaurelia</name>
    <dbReference type="NCBI Taxonomy" id="43138"/>
    <lineage>
        <taxon>Eukaryota</taxon>
        <taxon>Sar</taxon>
        <taxon>Alveolata</taxon>
        <taxon>Ciliophora</taxon>
        <taxon>Intramacronucleata</taxon>
        <taxon>Oligohymenophorea</taxon>
        <taxon>Peniculida</taxon>
        <taxon>Parameciidae</taxon>
        <taxon>Paramecium</taxon>
    </lineage>
</organism>
<proteinExistence type="predicted"/>
<evidence type="ECO:0000256" key="1">
    <source>
        <dbReference type="SAM" id="Coils"/>
    </source>
</evidence>
<keyword evidence="2" id="KW-0732">Signal</keyword>
<feature type="signal peptide" evidence="2">
    <location>
        <begin position="1"/>
        <end position="20"/>
    </location>
</feature>
<dbReference type="Proteomes" id="UP000689195">
    <property type="component" value="Unassembled WGS sequence"/>
</dbReference>
<feature type="chain" id="PRO_5035808353" description="Transmembrane protein" evidence="2">
    <location>
        <begin position="21"/>
        <end position="177"/>
    </location>
</feature>
<evidence type="ECO:0008006" key="5">
    <source>
        <dbReference type="Google" id="ProtNLM"/>
    </source>
</evidence>
<dbReference type="EMBL" id="CAJJDO010000078">
    <property type="protein sequence ID" value="CAD8182273.1"/>
    <property type="molecule type" value="Genomic_DNA"/>
</dbReference>
<dbReference type="AlphaFoldDB" id="A0A8S1W0E1"/>
<keyword evidence="1" id="KW-0175">Coiled coil</keyword>